<evidence type="ECO:0000313" key="2">
    <source>
        <dbReference type="EMBL" id="KAI7836396.1"/>
    </source>
</evidence>
<feature type="signal peptide" evidence="1">
    <location>
        <begin position="1"/>
        <end position="21"/>
    </location>
</feature>
<proteinExistence type="predicted"/>
<dbReference type="Proteomes" id="UP001205105">
    <property type="component" value="Unassembled WGS sequence"/>
</dbReference>
<reference evidence="2" key="1">
    <citation type="submission" date="2020-11" db="EMBL/GenBank/DDBJ databases">
        <title>Chlorella ohadii genome sequencing and assembly.</title>
        <authorList>
            <person name="Murik O."/>
            <person name="Treves H."/>
            <person name="Kedem I."/>
            <person name="Shotland Y."/>
            <person name="Kaplan A."/>
        </authorList>
    </citation>
    <scope>NUCLEOTIDE SEQUENCE</scope>
    <source>
        <strain evidence="2">1</strain>
    </source>
</reference>
<protein>
    <submittedName>
        <fullName evidence="2">Uncharacterized protein</fullName>
    </submittedName>
</protein>
<dbReference type="EMBL" id="JADXDR010000189">
    <property type="protein sequence ID" value="KAI7836396.1"/>
    <property type="molecule type" value="Genomic_DNA"/>
</dbReference>
<organism evidence="2 3">
    <name type="scientific">Chlorella ohadii</name>
    <dbReference type="NCBI Taxonomy" id="2649997"/>
    <lineage>
        <taxon>Eukaryota</taxon>
        <taxon>Viridiplantae</taxon>
        <taxon>Chlorophyta</taxon>
        <taxon>core chlorophytes</taxon>
        <taxon>Trebouxiophyceae</taxon>
        <taxon>Chlorellales</taxon>
        <taxon>Chlorellaceae</taxon>
        <taxon>Chlorella clade</taxon>
        <taxon>Chlorella</taxon>
    </lineage>
</organism>
<evidence type="ECO:0000313" key="3">
    <source>
        <dbReference type="Proteomes" id="UP001205105"/>
    </source>
</evidence>
<accession>A0AAD5DGI6</accession>
<dbReference type="AlphaFoldDB" id="A0AAD5DGI6"/>
<gene>
    <name evidence="2" type="ORF">COHA_009728</name>
</gene>
<name>A0AAD5DGI6_9CHLO</name>
<evidence type="ECO:0000256" key="1">
    <source>
        <dbReference type="SAM" id="SignalP"/>
    </source>
</evidence>
<keyword evidence="1" id="KW-0732">Signal</keyword>
<feature type="chain" id="PRO_5041967031" evidence="1">
    <location>
        <begin position="22"/>
        <end position="110"/>
    </location>
</feature>
<keyword evidence="3" id="KW-1185">Reference proteome</keyword>
<sequence length="110" mass="11481">MAPRQALILALAACLVAAVTAELPTLENPGGPPFLEGAVFNWNASAQTTISLGLVANGSFSVSGVDEGGLFSVFGRYLSWQCGEEAGTYTTVLQFEYMSNVPGKSHGPKQ</sequence>
<feature type="non-terminal residue" evidence="2">
    <location>
        <position position="1"/>
    </location>
</feature>
<comment type="caution">
    <text evidence="2">The sequence shown here is derived from an EMBL/GenBank/DDBJ whole genome shotgun (WGS) entry which is preliminary data.</text>
</comment>